<dbReference type="PANTHER" id="PTHR38797">
    <property type="entry name" value="NUCLEAR PORE COMPLEX PROTEIN NUP85-RELATED"/>
    <property type="match status" value="1"/>
</dbReference>
<dbReference type="Pfam" id="PF12311">
    <property type="entry name" value="DUF3632"/>
    <property type="match status" value="1"/>
</dbReference>
<dbReference type="PANTHER" id="PTHR38797:SF4">
    <property type="entry name" value="NUCLEAR PORE COMPLEX PROTEIN NUP85"/>
    <property type="match status" value="1"/>
</dbReference>
<dbReference type="AlphaFoldDB" id="A0A7U2FE71"/>
<name>A0A7U2FE71_PHANO</name>
<keyword evidence="2" id="KW-1185">Reference proteome</keyword>
<evidence type="ECO:0000313" key="2">
    <source>
        <dbReference type="Proteomes" id="UP000663193"/>
    </source>
</evidence>
<reference evidence="2" key="1">
    <citation type="journal article" date="2021" name="BMC Genomics">
        <title>Chromosome-level genome assembly and manually-curated proteome of model necrotroph Parastagonospora nodorum Sn15 reveals a genome-wide trove of candidate effector homologs, and redundancy of virulence-related functions within an accessory chromosome.</title>
        <authorList>
            <person name="Bertazzoni S."/>
            <person name="Jones D.A.B."/>
            <person name="Phan H.T."/>
            <person name="Tan K.-C."/>
            <person name="Hane J.K."/>
        </authorList>
    </citation>
    <scope>NUCLEOTIDE SEQUENCE [LARGE SCALE GENOMIC DNA]</scope>
    <source>
        <strain evidence="2">SN15 / ATCC MYA-4574 / FGSC 10173)</strain>
    </source>
</reference>
<dbReference type="InterPro" id="IPR053204">
    <property type="entry name" value="Oxopyrrolidines_Biosynth-assoc"/>
</dbReference>
<sequence>MPFPKIPFADTPDEFLSFQEHDSYAPPPEMRSAFQKLLTDSSVPMSAIAKEAASPIIANMANEQDPRWPDCTLLWRTLCRAVDSFTELNDRFVEFVVELQKLPDGDHVFAILPQFNNHWTEFGYTMTYYVSDEPERDRKHQAQVNHHAFCAKLSTHHQVHPELDQIQRAGFTFRSTCEFAPWERTHFPEIEEWYDPDDDPADFDWPARRDLELERVNIKMLNAKIPAAAQWLQHVGRRLYDMQGNMTGEHDWQTAVLNPKWTGAKGYSKERFVFWRERFEWMTKVTALEKETQKLAQECADKMKEIENGGG</sequence>
<gene>
    <name evidence="1" type="ORF">JI435_160640</name>
</gene>
<dbReference type="Proteomes" id="UP000663193">
    <property type="component" value="Chromosome 15"/>
</dbReference>
<accession>A0A7U2FE71</accession>
<dbReference type="OMA" id="YTSLWPL"/>
<protein>
    <submittedName>
        <fullName evidence="1">Uncharacterized protein</fullName>
    </submittedName>
</protein>
<dbReference type="EMBL" id="CP069037">
    <property type="protein sequence ID" value="QRD03646.1"/>
    <property type="molecule type" value="Genomic_DNA"/>
</dbReference>
<proteinExistence type="predicted"/>
<evidence type="ECO:0000313" key="1">
    <source>
        <dbReference type="EMBL" id="QRD03646.1"/>
    </source>
</evidence>
<dbReference type="OrthoDB" id="3350591at2759"/>
<dbReference type="InterPro" id="IPR022085">
    <property type="entry name" value="OpdG"/>
</dbReference>
<dbReference type="VEuPathDB" id="FungiDB:JI435_160640"/>
<organism evidence="1 2">
    <name type="scientific">Phaeosphaeria nodorum (strain SN15 / ATCC MYA-4574 / FGSC 10173)</name>
    <name type="common">Glume blotch fungus</name>
    <name type="synonym">Parastagonospora nodorum</name>
    <dbReference type="NCBI Taxonomy" id="321614"/>
    <lineage>
        <taxon>Eukaryota</taxon>
        <taxon>Fungi</taxon>
        <taxon>Dikarya</taxon>
        <taxon>Ascomycota</taxon>
        <taxon>Pezizomycotina</taxon>
        <taxon>Dothideomycetes</taxon>
        <taxon>Pleosporomycetidae</taxon>
        <taxon>Pleosporales</taxon>
        <taxon>Pleosporineae</taxon>
        <taxon>Phaeosphaeriaceae</taxon>
        <taxon>Parastagonospora</taxon>
    </lineage>
</organism>